<keyword evidence="3" id="KW-1185">Reference proteome</keyword>
<keyword evidence="1" id="KW-1133">Transmembrane helix</keyword>
<dbReference type="EMBL" id="JBHRZH010000018">
    <property type="protein sequence ID" value="MFC3763450.1"/>
    <property type="molecule type" value="Genomic_DNA"/>
</dbReference>
<reference evidence="3" key="1">
    <citation type="journal article" date="2019" name="Int. J. Syst. Evol. Microbiol.">
        <title>The Global Catalogue of Microorganisms (GCM) 10K type strain sequencing project: providing services to taxonomists for standard genome sequencing and annotation.</title>
        <authorList>
            <consortium name="The Broad Institute Genomics Platform"/>
            <consortium name="The Broad Institute Genome Sequencing Center for Infectious Disease"/>
            <person name="Wu L."/>
            <person name="Ma J."/>
        </authorList>
    </citation>
    <scope>NUCLEOTIDE SEQUENCE [LARGE SCALE GENOMIC DNA]</scope>
    <source>
        <strain evidence="3">CGMCC 4.7241</strain>
    </source>
</reference>
<dbReference type="Proteomes" id="UP001595699">
    <property type="component" value="Unassembled WGS sequence"/>
</dbReference>
<evidence type="ECO:0000313" key="3">
    <source>
        <dbReference type="Proteomes" id="UP001595699"/>
    </source>
</evidence>
<accession>A0ABV7YH96</accession>
<organism evidence="2 3">
    <name type="scientific">Tenggerimyces flavus</name>
    <dbReference type="NCBI Taxonomy" id="1708749"/>
    <lineage>
        <taxon>Bacteria</taxon>
        <taxon>Bacillati</taxon>
        <taxon>Actinomycetota</taxon>
        <taxon>Actinomycetes</taxon>
        <taxon>Propionibacteriales</taxon>
        <taxon>Nocardioidaceae</taxon>
        <taxon>Tenggerimyces</taxon>
    </lineage>
</organism>
<gene>
    <name evidence="2" type="ORF">ACFOUW_21610</name>
</gene>
<proteinExistence type="predicted"/>
<comment type="caution">
    <text evidence="2">The sequence shown here is derived from an EMBL/GenBank/DDBJ whole genome shotgun (WGS) entry which is preliminary data.</text>
</comment>
<keyword evidence="1" id="KW-0812">Transmembrane</keyword>
<feature type="transmembrane region" description="Helical" evidence="1">
    <location>
        <begin position="76"/>
        <end position="94"/>
    </location>
</feature>
<evidence type="ECO:0000256" key="1">
    <source>
        <dbReference type="SAM" id="Phobius"/>
    </source>
</evidence>
<keyword evidence="1" id="KW-0472">Membrane</keyword>
<protein>
    <submittedName>
        <fullName evidence="2">Multidrug transporter</fullName>
    </submittedName>
</protein>
<name>A0ABV7YH96_9ACTN</name>
<dbReference type="RefSeq" id="WP_205117803.1">
    <property type="nucleotide sequence ID" value="NZ_JAFBCM010000001.1"/>
</dbReference>
<feature type="transmembrane region" description="Helical" evidence="1">
    <location>
        <begin position="34"/>
        <end position="56"/>
    </location>
</feature>
<sequence>MVLRRMRTLAVLELANVIIISVALLAVFRMPPTVSNLTGLVLVAAFLVEGGVYWWLKARQLVTRAPAPAGMATFRLLRRVNVVLLAAGAVVIAADSVASGMGVRSWPGVALWVFAVLEYVNYFHVQLMHDTRADLARLFTRGLHRSHLARDLTARR</sequence>
<evidence type="ECO:0000313" key="2">
    <source>
        <dbReference type="EMBL" id="MFC3763450.1"/>
    </source>
</evidence>
<feature type="transmembrane region" description="Helical" evidence="1">
    <location>
        <begin position="9"/>
        <end position="28"/>
    </location>
</feature>
<feature type="transmembrane region" description="Helical" evidence="1">
    <location>
        <begin position="106"/>
        <end position="125"/>
    </location>
</feature>